<keyword evidence="1" id="KW-0808">Transferase</keyword>
<name>A0A5M6CKZ8_9BACT</name>
<reference evidence="1 2" key="1">
    <citation type="submission" date="2019-08" db="EMBL/GenBank/DDBJ databases">
        <authorList>
            <person name="Dhanesh K."/>
            <person name="Kumar G."/>
            <person name="Sasikala C."/>
            <person name="Venkata Ramana C."/>
        </authorList>
    </citation>
    <scope>NUCLEOTIDE SEQUENCE [LARGE SCALE GENOMIC DNA]</scope>
    <source>
        <strain evidence="1 2">JC645</strain>
    </source>
</reference>
<dbReference type="InterPro" id="IPR018775">
    <property type="entry name" value="RlaP"/>
</dbReference>
<dbReference type="AlphaFoldDB" id="A0A5M6CKZ8"/>
<comment type="caution">
    <text evidence="1">The sequence shown here is derived from an EMBL/GenBank/DDBJ whole genome shotgun (WGS) entry which is preliminary data.</text>
</comment>
<evidence type="ECO:0000313" key="1">
    <source>
        <dbReference type="EMBL" id="KAA5535686.1"/>
    </source>
</evidence>
<protein>
    <submittedName>
        <fullName evidence="1">Nucleotidyltransferase domain-containing protein</fullName>
    </submittedName>
</protein>
<keyword evidence="2" id="KW-1185">Reference proteome</keyword>
<evidence type="ECO:0000313" key="2">
    <source>
        <dbReference type="Proteomes" id="UP000324479"/>
    </source>
</evidence>
<gene>
    <name evidence="1" type="ORF">FYK55_28275</name>
</gene>
<dbReference type="GO" id="GO:0016740">
    <property type="term" value="F:transferase activity"/>
    <property type="evidence" value="ECO:0007669"/>
    <property type="project" value="UniProtKB-KW"/>
</dbReference>
<dbReference type="Pfam" id="PF10127">
    <property type="entry name" value="RlaP"/>
    <property type="match status" value="1"/>
</dbReference>
<dbReference type="RefSeq" id="WP_150079982.1">
    <property type="nucleotide sequence ID" value="NZ_VWOX01000040.1"/>
</dbReference>
<dbReference type="Proteomes" id="UP000324479">
    <property type="component" value="Unassembled WGS sequence"/>
</dbReference>
<proteinExistence type="predicted"/>
<dbReference type="PANTHER" id="PTHR34817:SF1">
    <property type="entry name" value="NUCLEOTIDYLTRANSFERASE"/>
    <property type="match status" value="1"/>
</dbReference>
<sequence>MTDASTIDHAKMMQHVESHPYPLLFATISGAHLYGFPSPDSDFDLRGVHMLPLETVVGLDEGDQTVEKEGIYDGLEIDLVTHDVEKFFRLMLKRNGYVLEQIFSRLVVFSTSEHEELKSIARNCITRHHAHHYLGFAATQWKLFAKESPPRVKPLLYVYRVLLTGIHLMRTGEVEANLITLNKSAKLSYIDDLVDRKRCGPEKGTLQAADLEFHTQEYERLTAELESAYEASKLPEMPSARGELDDLLVRLRLRG</sequence>
<accession>A0A5M6CKZ8</accession>
<dbReference type="PANTHER" id="PTHR34817">
    <property type="entry name" value="NUCLEOTIDYLTRANSFERASE"/>
    <property type="match status" value="1"/>
</dbReference>
<dbReference type="EMBL" id="VWOX01000040">
    <property type="protein sequence ID" value="KAA5535686.1"/>
    <property type="molecule type" value="Genomic_DNA"/>
</dbReference>
<organism evidence="1 2">
    <name type="scientific">Roseiconus nitratireducens</name>
    <dbReference type="NCBI Taxonomy" id="2605748"/>
    <lineage>
        <taxon>Bacteria</taxon>
        <taxon>Pseudomonadati</taxon>
        <taxon>Planctomycetota</taxon>
        <taxon>Planctomycetia</taxon>
        <taxon>Pirellulales</taxon>
        <taxon>Pirellulaceae</taxon>
        <taxon>Roseiconus</taxon>
    </lineage>
</organism>